<dbReference type="OMA" id="RGPESMF"/>
<dbReference type="InterPro" id="IPR008971">
    <property type="entry name" value="HSP40/DnaJ_pept-bd"/>
</dbReference>
<evidence type="ECO:0000259" key="2">
    <source>
        <dbReference type="Pfam" id="PF01556"/>
    </source>
</evidence>
<sequence length="240" mass="26282">MEGSGVFGSRSHEDLFSSFFGRNSNVGASRAGGSRSQDYDSVFGFGDKTFVQRGGDRPRKAVAIEKTLPCTLEDLYNGTTKKMKISRDVVGASGRKSTVEEVLTIEIKPGWKQGTKITFLEKGHDVERGVIPADIIFTIEEKPHDFFKRRGDDLTVTLNISLAEALTGHTAQLATLDGRNLRVSIDSVISITHEEVVKGEGMPTQKGRGRKGNLILKFNIKIPKLTSEQKAGIRQLLTSS</sequence>
<dbReference type="InterPro" id="IPR002939">
    <property type="entry name" value="DnaJ_C"/>
</dbReference>
<gene>
    <name evidence="3" type="ORF">ALMOND_2B025080</name>
</gene>
<dbReference type="InParanoid" id="A0A5E4EFM4"/>
<evidence type="ECO:0000256" key="1">
    <source>
        <dbReference type="ARBA" id="ARBA00023186"/>
    </source>
</evidence>
<evidence type="ECO:0000313" key="3">
    <source>
        <dbReference type="EMBL" id="VVA14256.1"/>
    </source>
</evidence>
<dbReference type="PANTHER" id="PTHR24078:SF575">
    <property type="entry name" value="DNAJ HEAT SHOCK FAMILY PROTEIN"/>
    <property type="match status" value="1"/>
</dbReference>
<protein>
    <submittedName>
        <fullName evidence="3">PREDICTED: dnaJ</fullName>
    </submittedName>
</protein>
<dbReference type="FunFam" id="2.60.260.20:FF:000006">
    <property type="entry name" value="DnaJ subfamily B member 13"/>
    <property type="match status" value="1"/>
</dbReference>
<dbReference type="Proteomes" id="UP000327085">
    <property type="component" value="Chromosome 6"/>
</dbReference>
<evidence type="ECO:0000313" key="4">
    <source>
        <dbReference type="Proteomes" id="UP000327085"/>
    </source>
</evidence>
<dbReference type="CDD" id="cd10747">
    <property type="entry name" value="DnaJ_C"/>
    <property type="match status" value="1"/>
</dbReference>
<dbReference type="SUPFAM" id="SSF49493">
    <property type="entry name" value="HSP40/DnaJ peptide-binding domain"/>
    <property type="match status" value="2"/>
</dbReference>
<dbReference type="GO" id="GO:0051082">
    <property type="term" value="F:unfolded protein binding"/>
    <property type="evidence" value="ECO:0007669"/>
    <property type="project" value="InterPro"/>
</dbReference>
<dbReference type="Pfam" id="PF01556">
    <property type="entry name" value="DnaJ_C"/>
    <property type="match status" value="1"/>
</dbReference>
<feature type="domain" description="Chaperone DnaJ C-terminal" evidence="2">
    <location>
        <begin position="64"/>
        <end position="223"/>
    </location>
</feature>
<accession>A0A5E4EFM4</accession>
<dbReference type="AlphaFoldDB" id="A0A5E4EFM4"/>
<dbReference type="EMBL" id="CABIKO010000010">
    <property type="protein sequence ID" value="VVA14256.1"/>
    <property type="molecule type" value="Genomic_DNA"/>
</dbReference>
<organism evidence="3 4">
    <name type="scientific">Prunus dulcis</name>
    <name type="common">Almond</name>
    <name type="synonym">Amygdalus dulcis</name>
    <dbReference type="NCBI Taxonomy" id="3755"/>
    <lineage>
        <taxon>Eukaryota</taxon>
        <taxon>Viridiplantae</taxon>
        <taxon>Streptophyta</taxon>
        <taxon>Embryophyta</taxon>
        <taxon>Tracheophyta</taxon>
        <taxon>Spermatophyta</taxon>
        <taxon>Magnoliopsida</taxon>
        <taxon>eudicotyledons</taxon>
        <taxon>Gunneridae</taxon>
        <taxon>Pentapetalae</taxon>
        <taxon>rosids</taxon>
        <taxon>fabids</taxon>
        <taxon>Rosales</taxon>
        <taxon>Rosaceae</taxon>
        <taxon>Amygdaloideae</taxon>
        <taxon>Amygdaleae</taxon>
        <taxon>Prunus</taxon>
    </lineage>
</organism>
<dbReference type="PANTHER" id="PTHR24078">
    <property type="entry name" value="DNAJ HOMOLOG SUBFAMILY C MEMBER"/>
    <property type="match status" value="1"/>
</dbReference>
<dbReference type="InterPro" id="IPR051339">
    <property type="entry name" value="DnaJ_subfamily_B"/>
</dbReference>
<dbReference type="GO" id="GO:0005829">
    <property type="term" value="C:cytosol"/>
    <property type="evidence" value="ECO:0007669"/>
    <property type="project" value="TreeGrafter"/>
</dbReference>
<reference evidence="4" key="1">
    <citation type="journal article" date="2020" name="Plant J.">
        <title>Transposons played a major role in the diversification between the closely related almond and peach genomes: results from the almond genome sequence.</title>
        <authorList>
            <person name="Alioto T."/>
            <person name="Alexiou K.G."/>
            <person name="Bardil A."/>
            <person name="Barteri F."/>
            <person name="Castanera R."/>
            <person name="Cruz F."/>
            <person name="Dhingra A."/>
            <person name="Duval H."/>
            <person name="Fernandez I Marti A."/>
            <person name="Frias L."/>
            <person name="Galan B."/>
            <person name="Garcia J.L."/>
            <person name="Howad W."/>
            <person name="Gomez-Garrido J."/>
            <person name="Gut M."/>
            <person name="Julca I."/>
            <person name="Morata J."/>
            <person name="Puigdomenech P."/>
            <person name="Ribeca P."/>
            <person name="Rubio Cabetas M.J."/>
            <person name="Vlasova A."/>
            <person name="Wirthensohn M."/>
            <person name="Garcia-Mas J."/>
            <person name="Gabaldon T."/>
            <person name="Casacuberta J.M."/>
            <person name="Arus P."/>
        </authorList>
    </citation>
    <scope>NUCLEOTIDE SEQUENCE [LARGE SCALE GENOMIC DNA]</scope>
    <source>
        <strain evidence="4">cv. Texas</strain>
    </source>
</reference>
<dbReference type="Gene3D" id="2.60.260.20">
    <property type="entry name" value="Urease metallochaperone UreE, N-terminal domain"/>
    <property type="match status" value="2"/>
</dbReference>
<name>A0A5E4EFM4_PRUDU</name>
<dbReference type="Gramene" id="VVA14256">
    <property type="protein sequence ID" value="VVA14256"/>
    <property type="gene ID" value="Prudul26B025080"/>
</dbReference>
<dbReference type="GO" id="GO:0006457">
    <property type="term" value="P:protein folding"/>
    <property type="evidence" value="ECO:0007669"/>
    <property type="project" value="InterPro"/>
</dbReference>
<proteinExistence type="predicted"/>
<dbReference type="GO" id="GO:0051087">
    <property type="term" value="F:protein-folding chaperone binding"/>
    <property type="evidence" value="ECO:0007669"/>
    <property type="project" value="TreeGrafter"/>
</dbReference>
<keyword evidence="1" id="KW-0143">Chaperone</keyword>
<dbReference type="FunFam" id="2.60.260.20:FF:000002">
    <property type="entry name" value="Dnaj homolog subfamily b member"/>
    <property type="match status" value="1"/>
</dbReference>